<protein>
    <submittedName>
        <fullName evidence="1">Uncharacterized protein</fullName>
    </submittedName>
</protein>
<gene>
    <name evidence="1" type="ORF">PG993_004230</name>
</gene>
<reference evidence="1 2" key="1">
    <citation type="submission" date="2023-01" db="EMBL/GenBank/DDBJ databases">
        <title>Analysis of 21 Apiospora genomes using comparative genomics revels a genus with tremendous synthesis potential of carbohydrate active enzymes and secondary metabolites.</title>
        <authorList>
            <person name="Sorensen T."/>
        </authorList>
    </citation>
    <scope>NUCLEOTIDE SEQUENCE [LARGE SCALE GENOMIC DNA]</scope>
    <source>
        <strain evidence="1 2">CBS 33761</strain>
    </source>
</reference>
<proteinExistence type="predicted"/>
<sequence>MSRPAPKPEAWLYSGSSTGRYLGSLRVSVRRLDYWEAVGLAREEFTEVIQPNLISYLRENSAEISTSTCMLNLSLFMMGRSPLKTKPTIMFVSEDKKVRKEALNLAKKSDVLLEYPGFALGECRLIAEFAGQRQIGDYSDKPTSQPGGKTEQVELFTDSTSSSVGSRVCARSKARPDRFATIGGLLIYRGTTLGLTVGHILHSESTTDVIEPDKSDDECEVIGLDYSDEDSDDEEGLIEFVDSTSLASGSPGALSDAASVSTFDTDEDAASSLSSRAHAEGAIGPVLDQSRAPAMNIGSEFTSQAGDIMFSSQALDYCVFSMEISSHSQQPRPNTRIDLEDLDASLEHRPRETQVSVFTKRAGDIRGAMKAHSSYCRFPSATNFQEVFTAKLDRPLVAGDCGSWVFDTQTGKLFGHVVAASMGNTVITIMPASDVFRSILAQLTPKLTEKPQQHGGMQPAVRTAHHSMRIDGHSPQPQARPRARLSGQVNLRRGAQNLGLINRRKGMTAADEKWVRNATASNDVFENVQVTNNPQRIGQIVFPDARPMPIAGDYHHNRNEGEGDQDVGLVLL</sequence>
<organism evidence="1 2">
    <name type="scientific">Apiospora rasikravindrae</name>
    <dbReference type="NCBI Taxonomy" id="990691"/>
    <lineage>
        <taxon>Eukaryota</taxon>
        <taxon>Fungi</taxon>
        <taxon>Dikarya</taxon>
        <taxon>Ascomycota</taxon>
        <taxon>Pezizomycotina</taxon>
        <taxon>Sordariomycetes</taxon>
        <taxon>Xylariomycetidae</taxon>
        <taxon>Amphisphaeriales</taxon>
        <taxon>Apiosporaceae</taxon>
        <taxon>Apiospora</taxon>
    </lineage>
</organism>
<keyword evidence="2" id="KW-1185">Reference proteome</keyword>
<accession>A0ABR1TC55</accession>
<dbReference type="EMBL" id="JAQQWK010000003">
    <property type="protein sequence ID" value="KAK8044206.1"/>
    <property type="molecule type" value="Genomic_DNA"/>
</dbReference>
<dbReference type="Proteomes" id="UP001444661">
    <property type="component" value="Unassembled WGS sequence"/>
</dbReference>
<name>A0ABR1TC55_9PEZI</name>
<evidence type="ECO:0000313" key="2">
    <source>
        <dbReference type="Proteomes" id="UP001444661"/>
    </source>
</evidence>
<evidence type="ECO:0000313" key="1">
    <source>
        <dbReference type="EMBL" id="KAK8044206.1"/>
    </source>
</evidence>
<comment type="caution">
    <text evidence="1">The sequence shown here is derived from an EMBL/GenBank/DDBJ whole genome shotgun (WGS) entry which is preliminary data.</text>
</comment>